<organism evidence="1 2">
    <name type="scientific">Daphnia magna</name>
    <dbReference type="NCBI Taxonomy" id="35525"/>
    <lineage>
        <taxon>Eukaryota</taxon>
        <taxon>Metazoa</taxon>
        <taxon>Ecdysozoa</taxon>
        <taxon>Arthropoda</taxon>
        <taxon>Crustacea</taxon>
        <taxon>Branchiopoda</taxon>
        <taxon>Diplostraca</taxon>
        <taxon>Cladocera</taxon>
        <taxon>Anomopoda</taxon>
        <taxon>Daphniidae</taxon>
        <taxon>Daphnia</taxon>
    </lineage>
</organism>
<evidence type="ECO:0000313" key="1">
    <source>
        <dbReference type="EMBL" id="KZR99358.1"/>
    </source>
</evidence>
<keyword evidence="2" id="KW-1185">Reference proteome</keyword>
<dbReference type="Proteomes" id="UP000076858">
    <property type="component" value="Unassembled WGS sequence"/>
</dbReference>
<sequence>MYGKVTLCVVFPFGNGYFGGRLMVSHPFLFWSSRIILFIPSSVKHLGCVGDHMGCCRYV</sequence>
<dbReference type="AlphaFoldDB" id="A0A164GU41"/>
<proteinExistence type="predicted"/>
<protein>
    <submittedName>
        <fullName evidence="1">Uncharacterized protein</fullName>
    </submittedName>
</protein>
<accession>A0A164GU41</accession>
<reference evidence="1 2" key="1">
    <citation type="submission" date="2016-03" db="EMBL/GenBank/DDBJ databases">
        <title>EvidentialGene: Evidence-directed Construction of Genes on Genomes.</title>
        <authorList>
            <person name="Gilbert D.G."/>
            <person name="Choi J.-H."/>
            <person name="Mockaitis K."/>
            <person name="Colbourne J."/>
            <person name="Pfrender M."/>
        </authorList>
    </citation>
    <scope>NUCLEOTIDE SEQUENCE [LARGE SCALE GENOMIC DNA]</scope>
    <source>
        <strain evidence="1 2">Xinb3</strain>
        <tissue evidence="1">Complete organism</tissue>
    </source>
</reference>
<evidence type="ECO:0000313" key="2">
    <source>
        <dbReference type="Proteomes" id="UP000076858"/>
    </source>
</evidence>
<gene>
    <name evidence="1" type="ORF">APZ42_004805</name>
</gene>
<name>A0A164GU41_9CRUS</name>
<dbReference type="EMBL" id="LRGB01013869">
    <property type="protein sequence ID" value="KZR99358.1"/>
    <property type="molecule type" value="Genomic_DNA"/>
</dbReference>
<comment type="caution">
    <text evidence="1">The sequence shown here is derived from an EMBL/GenBank/DDBJ whole genome shotgun (WGS) entry which is preliminary data.</text>
</comment>